<dbReference type="PROSITE" id="PS50262">
    <property type="entry name" value="G_PROTEIN_RECEP_F1_2"/>
    <property type="match status" value="2"/>
</dbReference>
<evidence type="ECO:0000313" key="16">
    <source>
        <dbReference type="EMBL" id="KAF0886903.1"/>
    </source>
</evidence>
<name>A0A6G1BHI4_CROCR</name>
<keyword evidence="5 13" id="KW-0812">Transmembrane</keyword>
<dbReference type="InterPro" id="IPR047132">
    <property type="entry name" value="Olfact_rcpt_6C-like"/>
</dbReference>
<keyword evidence="12 13" id="KW-0807">Transducer</keyword>
<dbReference type="PRINTS" id="PR00237">
    <property type="entry name" value="GPCRRHODOPSN"/>
</dbReference>
<keyword evidence="7 14" id="KW-1133">Transmembrane helix</keyword>
<dbReference type="PROSITE" id="PS00237">
    <property type="entry name" value="G_PROTEIN_RECEP_F1_1"/>
    <property type="match status" value="1"/>
</dbReference>
<dbReference type="PANTHER" id="PTHR26454">
    <property type="entry name" value="OLFACTORY RECEPTOR"/>
    <property type="match status" value="1"/>
</dbReference>
<feature type="non-terminal residue" evidence="16">
    <location>
        <position position="1"/>
    </location>
</feature>
<dbReference type="Gene3D" id="1.20.1070.10">
    <property type="entry name" value="Rhodopsin 7-helix transmembrane proteins"/>
    <property type="match status" value="2"/>
</dbReference>
<evidence type="ECO:0000256" key="4">
    <source>
        <dbReference type="ARBA" id="ARBA00022606"/>
    </source>
</evidence>
<dbReference type="AlphaFoldDB" id="A0A6G1BHI4"/>
<dbReference type="InterPro" id="IPR000725">
    <property type="entry name" value="Olfact_rcpt"/>
</dbReference>
<comment type="function">
    <text evidence="1">Putative odorant or sperm cell receptor.</text>
</comment>
<dbReference type="GO" id="GO:0005886">
    <property type="term" value="C:plasma membrane"/>
    <property type="evidence" value="ECO:0007669"/>
    <property type="project" value="UniProtKB-SubCell"/>
</dbReference>
<gene>
    <name evidence="16" type="primary">Or6m1_2</name>
    <name evidence="16" type="ORF">FOF47_R11859</name>
</gene>
<comment type="subcellular location">
    <subcellularLocation>
        <location evidence="2">Cell membrane</location>
        <topology evidence="2">Multi-pass membrane protein</topology>
    </subcellularLocation>
</comment>
<evidence type="ECO:0000259" key="15">
    <source>
        <dbReference type="PROSITE" id="PS50262"/>
    </source>
</evidence>
<accession>A0A6G1BHI4</accession>
<evidence type="ECO:0000256" key="3">
    <source>
        <dbReference type="ARBA" id="ARBA00022475"/>
    </source>
</evidence>
<evidence type="ECO:0000256" key="1">
    <source>
        <dbReference type="ARBA" id="ARBA00003929"/>
    </source>
</evidence>
<dbReference type="FunFam" id="1.20.1070.10:FF:000010">
    <property type="entry name" value="Olfactory receptor"/>
    <property type="match status" value="1"/>
</dbReference>
<feature type="transmembrane region" description="Helical" evidence="14">
    <location>
        <begin position="99"/>
        <end position="120"/>
    </location>
</feature>
<protein>
    <submittedName>
        <fullName evidence="16">OR6M1 protein</fullName>
    </submittedName>
</protein>
<dbReference type="PRINTS" id="PR00245">
    <property type="entry name" value="OLFACTORYR"/>
</dbReference>
<feature type="transmembrane region" description="Helical" evidence="14">
    <location>
        <begin position="191"/>
        <end position="216"/>
    </location>
</feature>
<dbReference type="GO" id="GO:0004930">
    <property type="term" value="F:G protein-coupled receptor activity"/>
    <property type="evidence" value="ECO:0007669"/>
    <property type="project" value="UniProtKB-KW"/>
</dbReference>
<dbReference type="InterPro" id="IPR017452">
    <property type="entry name" value="GPCR_Rhodpsn_7TM"/>
</dbReference>
<keyword evidence="9 14" id="KW-0472">Membrane</keyword>
<evidence type="ECO:0000256" key="12">
    <source>
        <dbReference type="ARBA" id="ARBA00023224"/>
    </source>
</evidence>
<evidence type="ECO:0000313" key="17">
    <source>
        <dbReference type="Proteomes" id="UP000475037"/>
    </source>
</evidence>
<dbReference type="InterPro" id="IPR000276">
    <property type="entry name" value="GPCR_Rhodpsn"/>
</dbReference>
<dbReference type="PANTHER" id="PTHR26454:SF56">
    <property type="entry name" value="OLFACTORY RECEPTOR"/>
    <property type="match status" value="1"/>
</dbReference>
<proteinExistence type="inferred from homology"/>
<sequence length="411" mass="46735">MDVQNQSTVTEFTLTAFPVIRKLQISLFVVLLFTYMLTLTGNIVIISLIWADNRLQTPMYFFLSNLSFLDILYTTSVTPKLLACLLEDRTTISFAGCMIQIYFFFFLGTVEFILLAVMSFDRYVAICNPLRYTIIMNSRVCLLLLLGCWVGAFLSVLCPIIVVLHAMDVQNQSTVTEFTLTAFPVIRKLQISLFVVLLFTYMLTLTGNIVIISLIWADNRLQTPMYFFLSNLSFLDILYTTSVTPKLLACLLEDRKTISFVGCITQTYFFFFLGTVEFILLAVMSFDRYVAICNPLRYTIIMNSRVCLLLLLGCWVGAFLSVLCPTIVVSRLPYCYKEISHFFCDIAPLLQVACIDTHFIEMINFLLSSFVLLTSLVLTIVSYTYIISTILRIPSAQGRQKAFSTCASHIT</sequence>
<evidence type="ECO:0000256" key="11">
    <source>
        <dbReference type="ARBA" id="ARBA00023180"/>
    </source>
</evidence>
<feature type="domain" description="G-protein coupled receptors family 1 profile" evidence="15">
    <location>
        <begin position="207"/>
        <end position="411"/>
    </location>
</feature>
<keyword evidence="11" id="KW-0325">Glycoprotein</keyword>
<dbReference type="GO" id="GO:0004984">
    <property type="term" value="F:olfactory receptor activity"/>
    <property type="evidence" value="ECO:0007669"/>
    <property type="project" value="InterPro"/>
</dbReference>
<evidence type="ECO:0000256" key="13">
    <source>
        <dbReference type="RuleBase" id="RU000688"/>
    </source>
</evidence>
<keyword evidence="17" id="KW-1185">Reference proteome</keyword>
<dbReference type="SUPFAM" id="SSF81321">
    <property type="entry name" value="Family A G protein-coupled receptor-like"/>
    <property type="match status" value="2"/>
</dbReference>
<organism evidence="16 17">
    <name type="scientific">Crocuta crocuta</name>
    <name type="common">Spotted hyena</name>
    <dbReference type="NCBI Taxonomy" id="9678"/>
    <lineage>
        <taxon>Eukaryota</taxon>
        <taxon>Metazoa</taxon>
        <taxon>Chordata</taxon>
        <taxon>Craniata</taxon>
        <taxon>Vertebrata</taxon>
        <taxon>Euteleostomi</taxon>
        <taxon>Mammalia</taxon>
        <taxon>Eutheria</taxon>
        <taxon>Laurasiatheria</taxon>
        <taxon>Carnivora</taxon>
        <taxon>Feliformia</taxon>
        <taxon>Hyaenidae</taxon>
        <taxon>Crocuta</taxon>
    </lineage>
</organism>
<keyword evidence="8 13" id="KW-0297">G-protein coupled receptor</keyword>
<dbReference type="EMBL" id="VOAJ01000539">
    <property type="protein sequence ID" value="KAF0886903.1"/>
    <property type="molecule type" value="Genomic_DNA"/>
</dbReference>
<keyword evidence="10 13" id="KW-0675">Receptor</keyword>
<feature type="domain" description="G-protein coupled receptors family 1 profile" evidence="15">
    <location>
        <begin position="41"/>
        <end position="205"/>
    </location>
</feature>
<keyword evidence="4" id="KW-0716">Sensory transduction</keyword>
<feature type="transmembrane region" description="Helical" evidence="14">
    <location>
        <begin position="25"/>
        <end position="51"/>
    </location>
</feature>
<feature type="transmembrane region" description="Helical" evidence="14">
    <location>
        <begin position="365"/>
        <end position="391"/>
    </location>
</feature>
<dbReference type="FunFam" id="1.20.1070.10:FF:000008">
    <property type="entry name" value="Olfactory receptor"/>
    <property type="match status" value="1"/>
</dbReference>
<reference evidence="16 17" key="1">
    <citation type="submission" date="2019-11" db="EMBL/GenBank/DDBJ databases">
        <authorList>
            <person name="Yang C."/>
            <person name="Li F."/>
        </authorList>
    </citation>
    <scope>NUCLEOTIDE SEQUENCE [LARGE SCALE GENOMIC DNA]</scope>
    <source>
        <strain evidence="16">KB4526</strain>
        <tissue evidence="16">Muscle</tissue>
    </source>
</reference>
<evidence type="ECO:0000256" key="5">
    <source>
        <dbReference type="ARBA" id="ARBA00022692"/>
    </source>
</evidence>
<dbReference type="Proteomes" id="UP000475037">
    <property type="component" value="Unassembled WGS sequence"/>
</dbReference>
<evidence type="ECO:0000256" key="6">
    <source>
        <dbReference type="ARBA" id="ARBA00022725"/>
    </source>
</evidence>
<feature type="non-terminal residue" evidence="16">
    <location>
        <position position="411"/>
    </location>
</feature>
<feature type="transmembrane region" description="Helical" evidence="14">
    <location>
        <begin position="228"/>
        <end position="248"/>
    </location>
</feature>
<evidence type="ECO:0000256" key="9">
    <source>
        <dbReference type="ARBA" id="ARBA00023136"/>
    </source>
</evidence>
<comment type="similarity">
    <text evidence="13">Belongs to the G-protein coupled receptor 1 family.</text>
</comment>
<feature type="transmembrane region" description="Helical" evidence="14">
    <location>
        <begin position="268"/>
        <end position="286"/>
    </location>
</feature>
<evidence type="ECO:0000256" key="14">
    <source>
        <dbReference type="SAM" id="Phobius"/>
    </source>
</evidence>
<evidence type="ECO:0000256" key="2">
    <source>
        <dbReference type="ARBA" id="ARBA00004651"/>
    </source>
</evidence>
<evidence type="ECO:0000256" key="10">
    <source>
        <dbReference type="ARBA" id="ARBA00023170"/>
    </source>
</evidence>
<evidence type="ECO:0000256" key="8">
    <source>
        <dbReference type="ARBA" id="ARBA00023040"/>
    </source>
</evidence>
<keyword evidence="3" id="KW-1003">Cell membrane</keyword>
<feature type="transmembrane region" description="Helical" evidence="14">
    <location>
        <begin position="141"/>
        <end position="167"/>
    </location>
</feature>
<comment type="caution">
    <text evidence="16">The sequence shown here is derived from an EMBL/GenBank/DDBJ whole genome shotgun (WGS) entry which is preliminary data.</text>
</comment>
<dbReference type="Pfam" id="PF13853">
    <property type="entry name" value="7tm_4"/>
    <property type="match status" value="2"/>
</dbReference>
<keyword evidence="6" id="KW-0552">Olfaction</keyword>
<feature type="transmembrane region" description="Helical" evidence="14">
    <location>
        <begin position="306"/>
        <end position="328"/>
    </location>
</feature>
<evidence type="ECO:0000256" key="7">
    <source>
        <dbReference type="ARBA" id="ARBA00022989"/>
    </source>
</evidence>